<keyword evidence="2" id="KW-0560">Oxidoreductase</keyword>
<feature type="transmembrane region" description="Helical" evidence="1">
    <location>
        <begin position="84"/>
        <end position="103"/>
    </location>
</feature>
<evidence type="ECO:0000256" key="1">
    <source>
        <dbReference type="SAM" id="Phobius"/>
    </source>
</evidence>
<reference evidence="3" key="1">
    <citation type="journal article" date="2019" name="Int. J. Syst. Evol. Microbiol.">
        <title>The Global Catalogue of Microorganisms (GCM) 10K type strain sequencing project: providing services to taxonomists for standard genome sequencing and annotation.</title>
        <authorList>
            <consortium name="The Broad Institute Genomics Platform"/>
            <consortium name="The Broad Institute Genome Sequencing Center for Infectious Disease"/>
            <person name="Wu L."/>
            <person name="Ma J."/>
        </authorList>
    </citation>
    <scope>NUCLEOTIDE SEQUENCE [LARGE SCALE GENOMIC DNA]</scope>
    <source>
        <strain evidence="3">CECT 7131</strain>
    </source>
</reference>
<keyword evidence="1" id="KW-1133">Transmembrane helix</keyword>
<sequence>MNPAPSIVFFTTASGAGYGLLFWLGLLRPLGIVPATPAFALVCLVLALLLITAGLVSSMLHLGNPTRAWRAFSQWRSSWLSREGVAAVVTYVPAIGFGAALLADLPGLATLAGLLAAVGAAVTVWCTAMIYASLKPIRQWHHPLVAPGYLLLAGYSGMALLAGVSALGGVVGGPASFIITLGLAALVLKLAYWRMIDGGDPVATAESATSLGFIGKVRPLDPPHTESNYLLREMGFRIARKHAASLRTIVLVGGFAAPILLALLATQIGGGVALPALALGALLALAGLLVERWLMFAEATHTVTLYYSGR</sequence>
<dbReference type="GO" id="GO:0016491">
    <property type="term" value="F:oxidoreductase activity"/>
    <property type="evidence" value="ECO:0007669"/>
    <property type="project" value="UniProtKB-KW"/>
</dbReference>
<comment type="caution">
    <text evidence="2">The sequence shown here is derived from an EMBL/GenBank/DDBJ whole genome shotgun (WGS) entry which is preliminary data.</text>
</comment>
<keyword evidence="1" id="KW-0812">Transmembrane</keyword>
<dbReference type="Proteomes" id="UP001529369">
    <property type="component" value="Unassembled WGS sequence"/>
</dbReference>
<dbReference type="RefSeq" id="WP_290319685.1">
    <property type="nucleotide sequence ID" value="NZ_JAUFPN010000195.1"/>
</dbReference>
<evidence type="ECO:0000313" key="3">
    <source>
        <dbReference type="Proteomes" id="UP001529369"/>
    </source>
</evidence>
<feature type="transmembrane region" description="Helical" evidence="1">
    <location>
        <begin position="7"/>
        <end position="26"/>
    </location>
</feature>
<feature type="transmembrane region" description="Helical" evidence="1">
    <location>
        <begin position="173"/>
        <end position="192"/>
    </location>
</feature>
<evidence type="ECO:0000313" key="2">
    <source>
        <dbReference type="EMBL" id="MDN3567634.1"/>
    </source>
</evidence>
<name>A0ABT8ACX1_9PROT</name>
<protein>
    <submittedName>
        <fullName evidence="2">Dimethyl sulfoxide reductase anchor subunit</fullName>
        <ecNumber evidence="2">1.8.5.3</ecNumber>
    </submittedName>
</protein>
<dbReference type="PANTHER" id="PTHR38095">
    <property type="entry name" value="ANAEROBIC DIMETHYL SULFOXIDE REDUCTASE CHAIN YNFH"/>
    <property type="match status" value="1"/>
</dbReference>
<keyword evidence="1" id="KW-0472">Membrane</keyword>
<feature type="transmembrane region" description="Helical" evidence="1">
    <location>
        <begin position="244"/>
        <end position="266"/>
    </location>
</feature>
<dbReference type="Pfam" id="PF04976">
    <property type="entry name" value="DmsC"/>
    <property type="match status" value="1"/>
</dbReference>
<feature type="transmembrane region" description="Helical" evidence="1">
    <location>
        <begin position="272"/>
        <end position="290"/>
    </location>
</feature>
<dbReference type="PANTHER" id="PTHR38095:SF1">
    <property type="entry name" value="ANAEROBIC DIMETHYL SULFOXIDE REDUCTASE CHAIN YNFH"/>
    <property type="match status" value="1"/>
</dbReference>
<dbReference type="EMBL" id="JAUFPN010000195">
    <property type="protein sequence ID" value="MDN3567634.1"/>
    <property type="molecule type" value="Genomic_DNA"/>
</dbReference>
<dbReference type="EC" id="1.8.5.3" evidence="2"/>
<accession>A0ABT8ACX1</accession>
<feature type="transmembrane region" description="Helical" evidence="1">
    <location>
        <begin position="38"/>
        <end position="63"/>
    </location>
</feature>
<keyword evidence="3" id="KW-1185">Reference proteome</keyword>
<feature type="transmembrane region" description="Helical" evidence="1">
    <location>
        <begin position="109"/>
        <end position="132"/>
    </location>
</feature>
<organism evidence="2 3">
    <name type="scientific">Paeniroseomonas aquatica</name>
    <dbReference type="NCBI Taxonomy" id="373043"/>
    <lineage>
        <taxon>Bacteria</taxon>
        <taxon>Pseudomonadati</taxon>
        <taxon>Pseudomonadota</taxon>
        <taxon>Alphaproteobacteria</taxon>
        <taxon>Acetobacterales</taxon>
        <taxon>Acetobacteraceae</taxon>
        <taxon>Paeniroseomonas</taxon>
    </lineage>
</organism>
<feature type="transmembrane region" description="Helical" evidence="1">
    <location>
        <begin position="144"/>
        <end position="167"/>
    </location>
</feature>
<dbReference type="InterPro" id="IPR007059">
    <property type="entry name" value="DmsC"/>
</dbReference>
<gene>
    <name evidence="2" type="ORF">QWZ14_24915</name>
</gene>
<proteinExistence type="predicted"/>